<keyword evidence="13" id="KW-0407">Ion channel</keyword>
<dbReference type="SMART" id="SM00248">
    <property type="entry name" value="ANK"/>
    <property type="match status" value="4"/>
</dbReference>
<evidence type="ECO:0000313" key="20">
    <source>
        <dbReference type="Proteomes" id="UP001591681"/>
    </source>
</evidence>
<evidence type="ECO:0000256" key="11">
    <source>
        <dbReference type="ARBA" id="ARBA00023065"/>
    </source>
</evidence>
<keyword evidence="4" id="KW-0109">Calcium transport</keyword>
<feature type="transmembrane region" description="Helical" evidence="17">
    <location>
        <begin position="514"/>
        <end position="539"/>
    </location>
</feature>
<evidence type="ECO:0000256" key="3">
    <source>
        <dbReference type="ARBA" id="ARBA00022475"/>
    </source>
</evidence>
<evidence type="ECO:0000256" key="1">
    <source>
        <dbReference type="ARBA" id="ARBA00004651"/>
    </source>
</evidence>
<dbReference type="GO" id="GO:0005262">
    <property type="term" value="F:calcium channel activity"/>
    <property type="evidence" value="ECO:0007669"/>
    <property type="project" value="UniProtKB-KW"/>
</dbReference>
<keyword evidence="20" id="KW-1185">Reference proteome</keyword>
<dbReference type="PANTHER" id="PTHR10582:SF5">
    <property type="entry name" value="TRANSIENT RECEPTOR POTENTIAL CATION CHANNEL SUBFAMILY V MEMBER 2"/>
    <property type="match status" value="1"/>
</dbReference>
<keyword evidence="8" id="KW-0106">Calcium</keyword>
<keyword evidence="7" id="KW-0677">Repeat</keyword>
<evidence type="ECO:0000256" key="12">
    <source>
        <dbReference type="ARBA" id="ARBA00023136"/>
    </source>
</evidence>
<feature type="transmembrane region" description="Helical" evidence="17">
    <location>
        <begin position="585"/>
        <end position="607"/>
    </location>
</feature>
<dbReference type="PROSITE" id="PS50297">
    <property type="entry name" value="ANK_REP_REGION"/>
    <property type="match status" value="1"/>
</dbReference>
<evidence type="ECO:0000313" key="19">
    <source>
        <dbReference type="EMBL" id="KAL2095046.1"/>
    </source>
</evidence>
<dbReference type="InterPro" id="IPR036770">
    <property type="entry name" value="Ankyrin_rpt-contain_sf"/>
</dbReference>
<dbReference type="FunFam" id="1.25.40.20:FF:000018">
    <property type="entry name" value="Transient receptor potential cation channel subfamily V member 1"/>
    <property type="match status" value="1"/>
</dbReference>
<protein>
    <recommendedName>
        <fullName evidence="18">Ion transport domain-containing protein</fullName>
    </recommendedName>
</protein>
<dbReference type="Proteomes" id="UP001591681">
    <property type="component" value="Unassembled WGS sequence"/>
</dbReference>
<evidence type="ECO:0000256" key="2">
    <source>
        <dbReference type="ARBA" id="ARBA00022448"/>
    </source>
</evidence>
<dbReference type="PRINTS" id="PR01768">
    <property type="entry name" value="TRPVRECEPTOR"/>
</dbReference>
<comment type="caution">
    <text evidence="19">The sequence shown here is derived from an EMBL/GenBank/DDBJ whole genome shotgun (WGS) entry which is preliminary data.</text>
</comment>
<evidence type="ECO:0000256" key="13">
    <source>
        <dbReference type="ARBA" id="ARBA00023303"/>
    </source>
</evidence>
<feature type="repeat" description="ANK" evidence="15">
    <location>
        <begin position="171"/>
        <end position="203"/>
    </location>
</feature>
<keyword evidence="2" id="KW-0813">Transport</keyword>
<sequence>MDSNSQDVILETDDRTAEEIANDEKRMKDKKKRNFLFCSLGSHKSNRDKGPMDSTYLEDLGEPEIKIRLNLRNILGTEAGPDQESFRQKLFDAVSQRDVTQLDGVQEYLQRNHKQLSDSVYTLSGKTALIKALLNLRNGENDAVKYLLDIAERMDDLEQFVNTACIDNYYFGQTALHVAIERRSKYFVELLVEKGADVHAKACGNFFQWHDGPCFYFGEILPLSLAACTNQTEIVDFLLENPYQKADVRKTDSKGNNVLHALVLVADNSAKNTDFITKMYDHILTKAAYLHPKLKLEEAENNQGHTPFELVAKTGKIELLKHIMHREFHDQRSICLSRKFIEWAYGPVCASLYDLGSLDTFDKNSVLETLVYGSEIPNRLNMLQVEPLNRLLDEKWNRFAHRIFLFNFLVYLLYLCIFTSVAYFGNRKMVSSAVVVLSMLFESFPFNGHFECCIFLPSPVTQKRCMPSDSTSHFGGQYICSSEGYSMHPVFTYYPKRHHAILDIRRKRPNLQSLLIDGYFELIFFLQALLCIVSFVLYWCGRDEHLCFLVLSLALSWINLLYFSRGSRHMGIYSVMIQKILLGDILRFLLVYVVFLLGFSAAVATLIQDPQEAEYTTTTSSNQTSSNQTSSNQTSLHQSSVSDDGEKATHNSLRSIMLELFKVTIGTGDLEEFSEQHRYKEVFYVLLICYIVLTYILLLNMLIAIMGKTVEKISDESTNIWKLQRAITILDMERNLPICLRKRLRSGVEKILPGSSGDDKRWCLRVEEMKWNQVGDEDSSKMDAICEDPGSQQCTLKSTLASEKGEERHTHQAQPLQIAINNNNM</sequence>
<dbReference type="InterPro" id="IPR024862">
    <property type="entry name" value="TRPV"/>
</dbReference>
<dbReference type="InterPro" id="IPR008347">
    <property type="entry name" value="TrpV1-4"/>
</dbReference>
<accession>A0ABD1K7F3</accession>
<dbReference type="Pfam" id="PF12796">
    <property type="entry name" value="Ank_2"/>
    <property type="match status" value="1"/>
</dbReference>
<dbReference type="SUPFAM" id="SSF48403">
    <property type="entry name" value="Ankyrin repeat"/>
    <property type="match status" value="1"/>
</dbReference>
<dbReference type="Pfam" id="PF00520">
    <property type="entry name" value="Ion_trans"/>
    <property type="match status" value="1"/>
</dbReference>
<evidence type="ECO:0000256" key="16">
    <source>
        <dbReference type="SAM" id="MobiDB-lite"/>
    </source>
</evidence>
<gene>
    <name evidence="19" type="ORF">ACEWY4_009765</name>
</gene>
<evidence type="ECO:0000256" key="7">
    <source>
        <dbReference type="ARBA" id="ARBA00022737"/>
    </source>
</evidence>
<dbReference type="InterPro" id="IPR005821">
    <property type="entry name" value="Ion_trans_dom"/>
</dbReference>
<dbReference type="NCBIfam" id="TIGR00870">
    <property type="entry name" value="trp"/>
    <property type="match status" value="1"/>
</dbReference>
<dbReference type="GO" id="GO:0005886">
    <property type="term" value="C:plasma membrane"/>
    <property type="evidence" value="ECO:0007669"/>
    <property type="project" value="UniProtKB-SubCell"/>
</dbReference>
<dbReference type="PROSITE" id="PS50088">
    <property type="entry name" value="ANK_REPEAT"/>
    <property type="match status" value="1"/>
</dbReference>
<evidence type="ECO:0000256" key="9">
    <source>
        <dbReference type="ARBA" id="ARBA00022989"/>
    </source>
</evidence>
<dbReference type="Gene3D" id="1.25.40.20">
    <property type="entry name" value="Ankyrin repeat-containing domain"/>
    <property type="match status" value="1"/>
</dbReference>
<feature type="domain" description="Ion transport" evidence="18">
    <location>
        <begin position="521"/>
        <end position="716"/>
    </location>
</feature>
<feature type="compositionally biased region" description="Low complexity" evidence="16">
    <location>
        <begin position="617"/>
        <end position="635"/>
    </location>
</feature>
<dbReference type="PANTHER" id="PTHR10582">
    <property type="entry name" value="TRANSIENT RECEPTOR POTENTIAL ION CHANNEL PROTEIN"/>
    <property type="match status" value="1"/>
</dbReference>
<evidence type="ECO:0000256" key="10">
    <source>
        <dbReference type="ARBA" id="ARBA00023043"/>
    </source>
</evidence>
<keyword evidence="10 15" id="KW-0040">ANK repeat</keyword>
<feature type="transmembrane region" description="Helical" evidence="17">
    <location>
        <begin position="682"/>
        <end position="705"/>
    </location>
</feature>
<evidence type="ECO:0000256" key="14">
    <source>
        <dbReference type="ARBA" id="ARBA00036634"/>
    </source>
</evidence>
<proteinExistence type="predicted"/>
<evidence type="ECO:0000256" key="4">
    <source>
        <dbReference type="ARBA" id="ARBA00022568"/>
    </source>
</evidence>
<evidence type="ECO:0000256" key="8">
    <source>
        <dbReference type="ARBA" id="ARBA00022837"/>
    </source>
</evidence>
<evidence type="ECO:0000256" key="6">
    <source>
        <dbReference type="ARBA" id="ARBA00022692"/>
    </source>
</evidence>
<evidence type="ECO:0000256" key="5">
    <source>
        <dbReference type="ARBA" id="ARBA00022673"/>
    </source>
</evidence>
<organism evidence="19 20">
    <name type="scientific">Coilia grayii</name>
    <name type="common">Gray's grenadier anchovy</name>
    <dbReference type="NCBI Taxonomy" id="363190"/>
    <lineage>
        <taxon>Eukaryota</taxon>
        <taxon>Metazoa</taxon>
        <taxon>Chordata</taxon>
        <taxon>Craniata</taxon>
        <taxon>Vertebrata</taxon>
        <taxon>Euteleostomi</taxon>
        <taxon>Actinopterygii</taxon>
        <taxon>Neopterygii</taxon>
        <taxon>Teleostei</taxon>
        <taxon>Clupei</taxon>
        <taxon>Clupeiformes</taxon>
        <taxon>Clupeoidei</taxon>
        <taxon>Engraulidae</taxon>
        <taxon>Coilinae</taxon>
        <taxon>Coilia</taxon>
    </lineage>
</organism>
<dbReference type="AlphaFoldDB" id="A0ABD1K7F3"/>
<reference evidence="19 20" key="1">
    <citation type="submission" date="2024-09" db="EMBL/GenBank/DDBJ databases">
        <title>A chromosome-level genome assembly of Gray's grenadier anchovy, Coilia grayii.</title>
        <authorList>
            <person name="Fu Z."/>
        </authorList>
    </citation>
    <scope>NUCLEOTIDE SEQUENCE [LARGE SCALE GENOMIC DNA]</scope>
    <source>
        <strain evidence="19">G4</strain>
        <tissue evidence="19">Muscle</tissue>
    </source>
</reference>
<dbReference type="InterPro" id="IPR002110">
    <property type="entry name" value="Ankyrin_rpt"/>
</dbReference>
<evidence type="ECO:0000256" key="17">
    <source>
        <dbReference type="SAM" id="Phobius"/>
    </source>
</evidence>
<keyword evidence="12 17" id="KW-0472">Membrane</keyword>
<keyword evidence="9 17" id="KW-1133">Transmembrane helix</keyword>
<name>A0ABD1K7F3_9TELE</name>
<feature type="transmembrane region" description="Helical" evidence="17">
    <location>
        <begin position="403"/>
        <end position="424"/>
    </location>
</feature>
<comment type="subcellular location">
    <subcellularLocation>
        <location evidence="1">Cell membrane</location>
        <topology evidence="1">Multi-pass membrane protein</topology>
    </subcellularLocation>
</comment>
<comment type="catalytic activity">
    <reaction evidence="14">
        <text>Ca(2+)(in) = Ca(2+)(out)</text>
        <dbReference type="Rhea" id="RHEA:29671"/>
        <dbReference type="ChEBI" id="CHEBI:29108"/>
    </reaction>
</comment>
<evidence type="ECO:0000256" key="15">
    <source>
        <dbReference type="PROSITE-ProRule" id="PRU00023"/>
    </source>
</evidence>
<keyword evidence="5" id="KW-0107">Calcium channel</keyword>
<feature type="transmembrane region" description="Helical" evidence="17">
    <location>
        <begin position="545"/>
        <end position="564"/>
    </location>
</feature>
<evidence type="ECO:0000259" key="18">
    <source>
        <dbReference type="Pfam" id="PF00520"/>
    </source>
</evidence>
<dbReference type="EMBL" id="JBHFQA010000008">
    <property type="protein sequence ID" value="KAL2095046.1"/>
    <property type="molecule type" value="Genomic_DNA"/>
</dbReference>
<keyword evidence="6 17" id="KW-0812">Transmembrane</keyword>
<feature type="region of interest" description="Disordered" evidence="16">
    <location>
        <begin position="617"/>
        <end position="647"/>
    </location>
</feature>
<keyword evidence="11" id="KW-0406">Ion transport</keyword>
<keyword evidence="3" id="KW-1003">Cell membrane</keyword>